<dbReference type="Proteomes" id="UP000054248">
    <property type="component" value="Unassembled WGS sequence"/>
</dbReference>
<reference evidence="3 4" key="1">
    <citation type="submission" date="2014-04" db="EMBL/GenBank/DDBJ databases">
        <authorList>
            <consortium name="DOE Joint Genome Institute"/>
            <person name="Kuo A."/>
            <person name="Girlanda M."/>
            <person name="Perotto S."/>
            <person name="Kohler A."/>
            <person name="Nagy L.G."/>
            <person name="Floudas D."/>
            <person name="Copeland A."/>
            <person name="Barry K.W."/>
            <person name="Cichocki N."/>
            <person name="Veneault-Fourrey C."/>
            <person name="LaButti K."/>
            <person name="Lindquist E.A."/>
            <person name="Lipzen A."/>
            <person name="Lundell T."/>
            <person name="Morin E."/>
            <person name="Murat C."/>
            <person name="Sun H."/>
            <person name="Tunlid A."/>
            <person name="Henrissat B."/>
            <person name="Grigoriev I.V."/>
            <person name="Hibbett D.S."/>
            <person name="Martin F."/>
            <person name="Nordberg H.P."/>
            <person name="Cantor M.N."/>
            <person name="Hua S.X."/>
        </authorList>
    </citation>
    <scope>NUCLEOTIDE SEQUENCE [LARGE SCALE GENOMIC DNA]</scope>
    <source>
        <strain evidence="3 4">MUT 4182</strain>
    </source>
</reference>
<feature type="transmembrane region" description="Helical" evidence="1">
    <location>
        <begin position="333"/>
        <end position="356"/>
    </location>
</feature>
<accession>A0A0C3M0I3</accession>
<dbReference type="SUPFAM" id="SSF51445">
    <property type="entry name" value="(Trans)glycosidases"/>
    <property type="match status" value="1"/>
</dbReference>
<dbReference type="GO" id="GO:0016787">
    <property type="term" value="F:hydrolase activity"/>
    <property type="evidence" value="ECO:0007669"/>
    <property type="project" value="UniProtKB-KW"/>
</dbReference>
<dbReference type="HOGENOM" id="CLU_040908_6_0_1"/>
<protein>
    <submittedName>
        <fullName evidence="3">Glycoside hydrolase family 128 protein</fullName>
    </submittedName>
</protein>
<proteinExistence type="predicted"/>
<dbReference type="PANTHER" id="PTHR34154">
    <property type="entry name" value="ALKALI-SENSITIVE LINKAGE PROTEIN 1"/>
    <property type="match status" value="1"/>
</dbReference>
<dbReference type="Gene3D" id="3.20.20.80">
    <property type="entry name" value="Glycosidases"/>
    <property type="match status" value="1"/>
</dbReference>
<keyword evidence="1" id="KW-0472">Membrane</keyword>
<sequence>MTAVTAGTRKESRSQRLRLGQAILAVLLYSTIDQGVDARIGVTALQRRADTAKAGLAWNNPNLSMNALGSSDKIGWYYTWSAWRVAAAPSHLEFVPMFWGLPQITDFQAQVNPGTILERNYKNILAMNEPNQQGQAQVSAVDAAAQWKQYLEPLKADTGVRLGSPAPTNAPDGKQWLYDFLGACGGGCTVDFIALHYYGINATDFINHVTDYHNAFQRPIWVTEWACQNFGDPKFGQCSEGDVSDFLETTQSWMEKTDFVERYSWLGATINVQGVNPDNNLMSSNGQVNDLGNQYLHQGGASSTSGASPTATGPSGITGTGGVVPLNAACRLLVGQSAVCAVLGPVLLSVFVTWVMV</sequence>
<dbReference type="EMBL" id="KN823013">
    <property type="protein sequence ID" value="KIO27162.1"/>
    <property type="molecule type" value="Genomic_DNA"/>
</dbReference>
<dbReference type="OrthoDB" id="5959761at2759"/>
<dbReference type="InterPro" id="IPR024655">
    <property type="entry name" value="Asl1_glyco_hydro_catalytic"/>
</dbReference>
<dbReference type="STRING" id="1051891.A0A0C3M0I3"/>
<keyword evidence="1" id="KW-1133">Transmembrane helix</keyword>
<evidence type="ECO:0000313" key="3">
    <source>
        <dbReference type="EMBL" id="KIO27162.1"/>
    </source>
</evidence>
<keyword evidence="1" id="KW-0812">Transmembrane</keyword>
<name>A0A0C3M0I3_9AGAM</name>
<feature type="domain" description="Asl1-like glycosyl hydrolase catalytic" evidence="2">
    <location>
        <begin position="55"/>
        <end position="295"/>
    </location>
</feature>
<dbReference type="AlphaFoldDB" id="A0A0C3M0I3"/>
<evidence type="ECO:0000259" key="2">
    <source>
        <dbReference type="Pfam" id="PF11790"/>
    </source>
</evidence>
<dbReference type="GO" id="GO:0009277">
    <property type="term" value="C:fungal-type cell wall"/>
    <property type="evidence" value="ECO:0007669"/>
    <property type="project" value="TreeGrafter"/>
</dbReference>
<organism evidence="3 4">
    <name type="scientific">Tulasnella calospora MUT 4182</name>
    <dbReference type="NCBI Taxonomy" id="1051891"/>
    <lineage>
        <taxon>Eukaryota</taxon>
        <taxon>Fungi</taxon>
        <taxon>Dikarya</taxon>
        <taxon>Basidiomycota</taxon>
        <taxon>Agaricomycotina</taxon>
        <taxon>Agaricomycetes</taxon>
        <taxon>Cantharellales</taxon>
        <taxon>Tulasnellaceae</taxon>
        <taxon>Tulasnella</taxon>
    </lineage>
</organism>
<dbReference type="Pfam" id="PF11790">
    <property type="entry name" value="Glyco_hydro_cc"/>
    <property type="match status" value="1"/>
</dbReference>
<dbReference type="PANTHER" id="PTHR34154:SF3">
    <property type="entry name" value="ALKALI-SENSITIVE LINKAGE PROTEIN 1"/>
    <property type="match status" value="1"/>
</dbReference>
<gene>
    <name evidence="3" type="ORF">M407DRAFT_233435</name>
</gene>
<dbReference type="InterPro" id="IPR053183">
    <property type="entry name" value="ASL1"/>
</dbReference>
<keyword evidence="3" id="KW-0378">Hydrolase</keyword>
<keyword evidence="4" id="KW-1185">Reference proteome</keyword>
<evidence type="ECO:0000256" key="1">
    <source>
        <dbReference type="SAM" id="Phobius"/>
    </source>
</evidence>
<dbReference type="InterPro" id="IPR017853">
    <property type="entry name" value="GH"/>
</dbReference>
<evidence type="ECO:0000313" key="4">
    <source>
        <dbReference type="Proteomes" id="UP000054248"/>
    </source>
</evidence>
<reference evidence="4" key="2">
    <citation type="submission" date="2015-01" db="EMBL/GenBank/DDBJ databases">
        <title>Evolutionary Origins and Diversification of the Mycorrhizal Mutualists.</title>
        <authorList>
            <consortium name="DOE Joint Genome Institute"/>
            <consortium name="Mycorrhizal Genomics Consortium"/>
            <person name="Kohler A."/>
            <person name="Kuo A."/>
            <person name="Nagy L.G."/>
            <person name="Floudas D."/>
            <person name="Copeland A."/>
            <person name="Barry K.W."/>
            <person name="Cichocki N."/>
            <person name="Veneault-Fourrey C."/>
            <person name="LaButti K."/>
            <person name="Lindquist E.A."/>
            <person name="Lipzen A."/>
            <person name="Lundell T."/>
            <person name="Morin E."/>
            <person name="Murat C."/>
            <person name="Riley R."/>
            <person name="Ohm R."/>
            <person name="Sun H."/>
            <person name="Tunlid A."/>
            <person name="Henrissat B."/>
            <person name="Grigoriev I.V."/>
            <person name="Hibbett D.S."/>
            <person name="Martin F."/>
        </authorList>
    </citation>
    <scope>NUCLEOTIDE SEQUENCE [LARGE SCALE GENOMIC DNA]</scope>
    <source>
        <strain evidence="4">MUT 4182</strain>
    </source>
</reference>
<dbReference type="GO" id="GO:0071966">
    <property type="term" value="P:fungal-type cell wall polysaccharide metabolic process"/>
    <property type="evidence" value="ECO:0007669"/>
    <property type="project" value="TreeGrafter"/>
</dbReference>